<feature type="transmembrane region" description="Helical" evidence="7">
    <location>
        <begin position="94"/>
        <end position="121"/>
    </location>
</feature>
<dbReference type="GO" id="GO:0005886">
    <property type="term" value="C:plasma membrane"/>
    <property type="evidence" value="ECO:0007669"/>
    <property type="project" value="UniProtKB-SubCell"/>
</dbReference>
<dbReference type="PANTHER" id="PTHR43744">
    <property type="entry name" value="ABC TRANSPORTER PERMEASE PROTEIN MG189-RELATED-RELATED"/>
    <property type="match status" value="1"/>
</dbReference>
<evidence type="ECO:0000313" key="10">
    <source>
        <dbReference type="EMBL" id="SER86003.1"/>
    </source>
</evidence>
<name>A0A1H9SNP8_9ACTN</name>
<dbReference type="SUPFAM" id="SSF161098">
    <property type="entry name" value="MetI-like"/>
    <property type="match status" value="1"/>
</dbReference>
<evidence type="ECO:0000256" key="5">
    <source>
        <dbReference type="ARBA" id="ARBA00022989"/>
    </source>
</evidence>
<keyword evidence="3" id="KW-1003">Cell membrane</keyword>
<gene>
    <name evidence="10" type="ORF">SAMN05443377_11417</name>
</gene>
<dbReference type="EMBL" id="FOGZ01000014">
    <property type="protein sequence ID" value="SER86003.1"/>
    <property type="molecule type" value="Genomic_DNA"/>
</dbReference>
<reference evidence="10 11" key="1">
    <citation type="submission" date="2016-10" db="EMBL/GenBank/DDBJ databases">
        <authorList>
            <person name="de Groot N.N."/>
        </authorList>
    </citation>
    <scope>NUCLEOTIDE SEQUENCE [LARGE SCALE GENOMIC DNA]</scope>
    <source>
        <strain evidence="10 11">DSM 16859</strain>
    </source>
</reference>
<feature type="transmembrane region" description="Helical" evidence="7">
    <location>
        <begin position="209"/>
        <end position="231"/>
    </location>
</feature>
<comment type="similarity">
    <text evidence="7">Belongs to the binding-protein-dependent transport system permease family.</text>
</comment>
<dbReference type="STRING" id="64702.SAMN05443377_11417"/>
<dbReference type="AlphaFoldDB" id="A0A1H9SNP8"/>
<evidence type="ECO:0000313" key="11">
    <source>
        <dbReference type="Proteomes" id="UP000198815"/>
    </source>
</evidence>
<proteinExistence type="inferred from homology"/>
<evidence type="ECO:0000256" key="2">
    <source>
        <dbReference type="ARBA" id="ARBA00022448"/>
    </source>
</evidence>
<dbReference type="Gene3D" id="1.10.3720.10">
    <property type="entry name" value="MetI-like"/>
    <property type="match status" value="1"/>
</dbReference>
<protein>
    <submittedName>
        <fullName evidence="10">Multiple sugar transport system permease protein</fullName>
    </submittedName>
</protein>
<feature type="transmembrane region" description="Helical" evidence="7">
    <location>
        <begin position="166"/>
        <end position="188"/>
    </location>
</feature>
<evidence type="ECO:0000256" key="6">
    <source>
        <dbReference type="ARBA" id="ARBA00023136"/>
    </source>
</evidence>
<feature type="transmembrane region" description="Helical" evidence="7">
    <location>
        <begin position="37"/>
        <end position="62"/>
    </location>
</feature>
<accession>A0A1H9SNP8</accession>
<comment type="subcellular location">
    <subcellularLocation>
        <location evidence="1 7">Cell membrane</location>
        <topology evidence="1 7">Multi-pass membrane protein</topology>
    </subcellularLocation>
</comment>
<evidence type="ECO:0000256" key="4">
    <source>
        <dbReference type="ARBA" id="ARBA00022692"/>
    </source>
</evidence>
<dbReference type="InterPro" id="IPR035906">
    <property type="entry name" value="MetI-like_sf"/>
</dbReference>
<feature type="transmembrane region" description="Helical" evidence="7">
    <location>
        <begin position="133"/>
        <end position="154"/>
    </location>
</feature>
<dbReference type="RefSeq" id="WP_091969761.1">
    <property type="nucleotide sequence ID" value="NZ_FOGZ01000014.1"/>
</dbReference>
<evidence type="ECO:0000256" key="3">
    <source>
        <dbReference type="ARBA" id="ARBA00022475"/>
    </source>
</evidence>
<dbReference type="Pfam" id="PF00528">
    <property type="entry name" value="BPD_transp_1"/>
    <property type="match status" value="1"/>
</dbReference>
<feature type="transmembrane region" description="Helical" evidence="7">
    <location>
        <begin position="267"/>
        <end position="288"/>
    </location>
</feature>
<keyword evidence="11" id="KW-1185">Reference proteome</keyword>
<keyword evidence="6 7" id="KW-0472">Membrane</keyword>
<evidence type="ECO:0000256" key="8">
    <source>
        <dbReference type="SAM" id="MobiDB-lite"/>
    </source>
</evidence>
<dbReference type="PANTHER" id="PTHR43744:SF12">
    <property type="entry name" value="ABC TRANSPORTER PERMEASE PROTEIN MG189-RELATED"/>
    <property type="match status" value="1"/>
</dbReference>
<dbReference type="InterPro" id="IPR000515">
    <property type="entry name" value="MetI-like"/>
</dbReference>
<dbReference type="GO" id="GO:0055085">
    <property type="term" value="P:transmembrane transport"/>
    <property type="evidence" value="ECO:0007669"/>
    <property type="project" value="InterPro"/>
</dbReference>
<dbReference type="OrthoDB" id="61122at2"/>
<keyword evidence="5 7" id="KW-1133">Transmembrane helix</keyword>
<dbReference type="PROSITE" id="PS50928">
    <property type="entry name" value="ABC_TM1"/>
    <property type="match status" value="1"/>
</dbReference>
<evidence type="ECO:0000256" key="1">
    <source>
        <dbReference type="ARBA" id="ARBA00004651"/>
    </source>
</evidence>
<keyword evidence="2 7" id="KW-0813">Transport</keyword>
<evidence type="ECO:0000259" key="9">
    <source>
        <dbReference type="PROSITE" id="PS50928"/>
    </source>
</evidence>
<sequence length="302" mass="33348">MTSPEKSAPRWTPGTAVVDPAPRHGHRRTPSRVLADTAVYVILLGAAALTLAPFVLSFLTAFKTPAQFASEPALSLPHPVTLDNFRTLLGAQGFIAPLVVTIQMVAVILVGQLSFSIMAAFAFARLRFPGRELLFWVYLSTMMVPQVVTVIPLYTMFVQAGMRNTFWSLVLPFVFGSPYAVFLLREYFRGIPQELVDAARIDGVSTWQILWRIVVPLARPIIATLTIITVVSNWNAFLWPLIITTGPTWQTLTVATAGLQSQYNGNWTLVMAATTLSMAPLLVLFAVFQRHIVNSISLTSFR</sequence>
<feature type="region of interest" description="Disordered" evidence="8">
    <location>
        <begin position="1"/>
        <end position="29"/>
    </location>
</feature>
<evidence type="ECO:0000256" key="7">
    <source>
        <dbReference type="RuleBase" id="RU363032"/>
    </source>
</evidence>
<dbReference type="Proteomes" id="UP000198815">
    <property type="component" value="Unassembled WGS sequence"/>
</dbReference>
<keyword evidence="4 7" id="KW-0812">Transmembrane</keyword>
<organism evidence="10 11">
    <name type="scientific">Propionibacterium cyclohexanicum</name>
    <dbReference type="NCBI Taxonomy" id="64702"/>
    <lineage>
        <taxon>Bacteria</taxon>
        <taxon>Bacillati</taxon>
        <taxon>Actinomycetota</taxon>
        <taxon>Actinomycetes</taxon>
        <taxon>Propionibacteriales</taxon>
        <taxon>Propionibacteriaceae</taxon>
        <taxon>Propionibacterium</taxon>
    </lineage>
</organism>
<dbReference type="CDD" id="cd06261">
    <property type="entry name" value="TM_PBP2"/>
    <property type="match status" value="1"/>
</dbReference>
<keyword evidence="10" id="KW-0762">Sugar transport</keyword>
<feature type="domain" description="ABC transmembrane type-1" evidence="9">
    <location>
        <begin position="98"/>
        <end position="288"/>
    </location>
</feature>